<dbReference type="InterPro" id="IPR002008">
    <property type="entry name" value="DNA_pol_X_beta-like"/>
</dbReference>
<dbReference type="InterPro" id="IPR037160">
    <property type="entry name" value="DNA_Pol_thumb_sf"/>
</dbReference>
<dbReference type="OrthoDB" id="205514at2759"/>
<dbReference type="SUPFAM" id="SSF52113">
    <property type="entry name" value="BRCT domain"/>
    <property type="match status" value="1"/>
</dbReference>
<accession>A0A0G4G4N2</accession>
<comment type="catalytic activity">
    <reaction evidence="8">
        <text>DNA(n) + a 2'-deoxyribonucleoside 5'-triphosphate = DNA(n+1) + diphosphate</text>
        <dbReference type="Rhea" id="RHEA:22508"/>
        <dbReference type="Rhea" id="RHEA-COMP:17339"/>
        <dbReference type="Rhea" id="RHEA-COMP:17340"/>
        <dbReference type="ChEBI" id="CHEBI:33019"/>
        <dbReference type="ChEBI" id="CHEBI:61560"/>
        <dbReference type="ChEBI" id="CHEBI:173112"/>
        <dbReference type="EC" id="2.7.7.7"/>
    </reaction>
</comment>
<comment type="similarity">
    <text evidence="8">Belongs to the DNA polymerase type-X family.</text>
</comment>
<dbReference type="PhylomeDB" id="A0A0G4G4N2"/>
<dbReference type="SMART" id="SM00483">
    <property type="entry name" value="POLXc"/>
    <property type="match status" value="1"/>
</dbReference>
<dbReference type="EC" id="2.7.7.7" evidence="8"/>
<evidence type="ECO:0000256" key="9">
    <source>
        <dbReference type="SAM" id="MobiDB-lite"/>
    </source>
</evidence>
<keyword evidence="8" id="KW-0239">DNA-directed DNA polymerase</keyword>
<dbReference type="GO" id="GO:0005634">
    <property type="term" value="C:nucleus"/>
    <property type="evidence" value="ECO:0007669"/>
    <property type="project" value="UniProtKB-SubCell"/>
</dbReference>
<dbReference type="InterPro" id="IPR002054">
    <property type="entry name" value="DNA-dir_DNA_pol_X"/>
</dbReference>
<comment type="cofactor">
    <cofactor evidence="1">
        <name>Mn(2+)</name>
        <dbReference type="ChEBI" id="CHEBI:29035"/>
    </cofactor>
</comment>
<feature type="domain" description="BRCT" evidence="10">
    <location>
        <begin position="5"/>
        <end position="135"/>
    </location>
</feature>
<dbReference type="PANTHER" id="PTHR11276:SF28">
    <property type="entry name" value="DNA POLYMERASE LAMBDA"/>
    <property type="match status" value="1"/>
</dbReference>
<dbReference type="EMBL" id="CDMY01000562">
    <property type="protein sequence ID" value="CEM22951.1"/>
    <property type="molecule type" value="Genomic_DNA"/>
</dbReference>
<dbReference type="InterPro" id="IPR022312">
    <property type="entry name" value="DNA_pol_X"/>
</dbReference>
<dbReference type="PRINTS" id="PR00869">
    <property type="entry name" value="DNAPOLX"/>
</dbReference>
<dbReference type="SUPFAM" id="SSF81301">
    <property type="entry name" value="Nucleotidyltransferase"/>
    <property type="match status" value="1"/>
</dbReference>
<protein>
    <recommendedName>
        <fullName evidence="8">DNA polymerase</fullName>
        <ecNumber evidence="8">2.7.7.7</ecNumber>
    </recommendedName>
</protein>
<evidence type="ECO:0000256" key="8">
    <source>
        <dbReference type="RuleBase" id="RU366014"/>
    </source>
</evidence>
<evidence type="ECO:0000313" key="11">
    <source>
        <dbReference type="EMBL" id="CEM22951.1"/>
    </source>
</evidence>
<dbReference type="Gene3D" id="3.40.50.10190">
    <property type="entry name" value="BRCT domain"/>
    <property type="match status" value="1"/>
</dbReference>
<dbReference type="PANTHER" id="PTHR11276">
    <property type="entry name" value="DNA POLYMERASE TYPE-X FAMILY MEMBER"/>
    <property type="match status" value="1"/>
</dbReference>
<dbReference type="Pfam" id="PF10391">
    <property type="entry name" value="DNA_pol_lambd_f"/>
    <property type="match status" value="1"/>
</dbReference>
<keyword evidence="8" id="KW-0539">Nucleus</keyword>
<dbReference type="Pfam" id="PF14791">
    <property type="entry name" value="DNA_pol_B_thumb"/>
    <property type="match status" value="1"/>
</dbReference>
<proteinExistence type="inferred from homology"/>
<keyword evidence="6" id="KW-0456">Lyase</keyword>
<dbReference type="Pfam" id="PF14792">
    <property type="entry name" value="DNA_pol_B_palm"/>
    <property type="match status" value="1"/>
</dbReference>
<dbReference type="SUPFAM" id="SSF81585">
    <property type="entry name" value="PsbU/PolX domain-like"/>
    <property type="match status" value="1"/>
</dbReference>
<feature type="active site" description="Nucleophile; Schiff-base intermediate with DNA; for 5'-dRP lyase activity" evidence="7">
    <location>
        <position position="289"/>
    </location>
</feature>
<comment type="function">
    <text evidence="8">DNA polymerase that functions in several pathways of DNA repair. Involved in base excision repair (BER) responsible for repair of lesions that give rise to abasic (AP) sites in DNA. Also contributes to DNA double-strand break repair by non-homologous end joining and homologous recombination. Has both template-dependent and template-independent (terminal transferase) DNA polymerase activities. Has also a 5'-deoxyribose-5-phosphate lyase (dRP lyase) activity.</text>
</comment>
<comment type="subcellular location">
    <subcellularLocation>
        <location evidence="8">Nucleus</location>
    </subcellularLocation>
</comment>
<dbReference type="PROSITE" id="PS50172">
    <property type="entry name" value="BRCT"/>
    <property type="match status" value="1"/>
</dbReference>
<dbReference type="InterPro" id="IPR028207">
    <property type="entry name" value="DNA_pol_B_palm_palm"/>
</dbReference>
<dbReference type="SUPFAM" id="SSF47802">
    <property type="entry name" value="DNA polymerase beta, N-terminal domain-like"/>
    <property type="match status" value="1"/>
</dbReference>
<dbReference type="InParanoid" id="A0A0G4G4N2"/>
<dbReference type="GO" id="GO:0006303">
    <property type="term" value="P:double-strand break repair via nonhomologous end joining"/>
    <property type="evidence" value="ECO:0007669"/>
    <property type="project" value="TreeGrafter"/>
</dbReference>
<keyword evidence="8" id="KW-0234">DNA repair</keyword>
<dbReference type="InterPro" id="IPR018944">
    <property type="entry name" value="DNA_pol_lambd_fingers_domain"/>
</dbReference>
<dbReference type="GO" id="GO:0003677">
    <property type="term" value="F:DNA binding"/>
    <property type="evidence" value="ECO:0007669"/>
    <property type="project" value="UniProtKB-UniRule"/>
</dbReference>
<evidence type="ECO:0000256" key="4">
    <source>
        <dbReference type="ARBA" id="ARBA00022695"/>
    </source>
</evidence>
<evidence type="ECO:0000256" key="6">
    <source>
        <dbReference type="ARBA" id="ARBA00023239"/>
    </source>
</evidence>
<keyword evidence="12" id="KW-1185">Reference proteome</keyword>
<dbReference type="STRING" id="1169540.A0A0G4G4N2"/>
<evidence type="ECO:0000259" key="10">
    <source>
        <dbReference type="PROSITE" id="PS50172"/>
    </source>
</evidence>
<keyword evidence="5" id="KW-0235">DNA replication</keyword>
<dbReference type="Proteomes" id="UP000041254">
    <property type="component" value="Unassembled WGS sequence"/>
</dbReference>
<dbReference type="PRINTS" id="PR00870">
    <property type="entry name" value="DNAPOLXBETA"/>
</dbReference>
<evidence type="ECO:0000256" key="2">
    <source>
        <dbReference type="ARBA" id="ARBA00022634"/>
    </source>
</evidence>
<sequence>MSQREPSSIFASCCLFFVPMDGLSARATKLMKPRVLEMGGRVEDQLTVIFSGDLTQQEEDDNDVIDLEQDDERVMNPVVTHLIVARSVNSDSFLRYLGRHDISEAMIARLHVVTDGWVTDSIKKKQRLNEKDHQFPYHSVASSPALSRQATPTQSPPPPSPPLTPPDPPLPLALAASGGATVPRVPAVKMEASIPEVKMEVCSAHGGGGEEEEYHHTRPSMERNRRLAKMFKQLSSVYKAIATEPSQDFQRYRHYSRISEIVSTWPEPIESVQDLRPLRGCYGAKTDEKVNEFFRTGSSQRLAHLLSDERTKAFMEFQQIWHVGAAESNKLYRRGLRTLADVKRHPEYLSTDLQRRCLKYVEDFQKKMTRAEVEEAHQQVCSVAERLYPGELHIVLTGSYRRGDAQTKDIDFLITRHDDREVADEVNRIVDSLSHDGFMTDTLVLSPGCGFGAKSEHKSVTFYGVCRPRKGGPLRRIDMWMQHRSEYAFALLHCTGSAQFNITMRTHADKMGLQLTQHKLAKVIEATGSKQGARRSGQSRNLTHEGPPIPCETEEEIFTAMGLRYRPPPQRFHDRDFGAECHEAIAHRKLTWYWPDGGAVDSSGEPLAKRRKKDDIPRPPIVDQLLVRQQHQLQLKRERAMAAGNLKGAMMALKGA</sequence>
<reference evidence="11 12" key="1">
    <citation type="submission" date="2014-11" db="EMBL/GenBank/DDBJ databases">
        <authorList>
            <person name="Zhu J."/>
            <person name="Qi W."/>
            <person name="Song R."/>
        </authorList>
    </citation>
    <scope>NUCLEOTIDE SEQUENCE [LARGE SCALE GENOMIC DNA]</scope>
</reference>
<dbReference type="CDD" id="cd00141">
    <property type="entry name" value="NT_POLXc"/>
    <property type="match status" value="1"/>
</dbReference>
<evidence type="ECO:0000313" key="12">
    <source>
        <dbReference type="Proteomes" id="UP000041254"/>
    </source>
</evidence>
<feature type="region of interest" description="Disordered" evidence="9">
    <location>
        <begin position="527"/>
        <end position="550"/>
    </location>
</feature>
<dbReference type="Gene3D" id="1.10.150.20">
    <property type="entry name" value="5' to 3' exonuclease, C-terminal subdomain"/>
    <property type="match status" value="1"/>
</dbReference>
<evidence type="ECO:0000256" key="1">
    <source>
        <dbReference type="ARBA" id="ARBA00001936"/>
    </source>
</evidence>
<dbReference type="InterPro" id="IPR027421">
    <property type="entry name" value="DNA_pol_lamdba_lyase_dom_sf"/>
</dbReference>
<keyword evidence="2" id="KW-0237">DNA synthesis</keyword>
<evidence type="ECO:0000256" key="5">
    <source>
        <dbReference type="ARBA" id="ARBA00022705"/>
    </source>
</evidence>
<evidence type="ECO:0000256" key="3">
    <source>
        <dbReference type="ARBA" id="ARBA00022679"/>
    </source>
</evidence>
<keyword evidence="4 8" id="KW-0548">Nucleotidyltransferase</keyword>
<organism evidence="11 12">
    <name type="scientific">Vitrella brassicaformis (strain CCMP3155)</name>
    <dbReference type="NCBI Taxonomy" id="1169540"/>
    <lineage>
        <taxon>Eukaryota</taxon>
        <taxon>Sar</taxon>
        <taxon>Alveolata</taxon>
        <taxon>Colpodellida</taxon>
        <taxon>Vitrellaceae</taxon>
        <taxon>Vitrella</taxon>
    </lineage>
</organism>
<dbReference type="VEuPathDB" id="CryptoDB:Vbra_16928"/>
<dbReference type="Gene3D" id="3.30.460.10">
    <property type="entry name" value="Beta Polymerase, domain 2"/>
    <property type="match status" value="1"/>
</dbReference>
<dbReference type="InterPro" id="IPR001357">
    <property type="entry name" value="BRCT_dom"/>
</dbReference>
<dbReference type="Gene3D" id="1.10.150.110">
    <property type="entry name" value="DNA polymerase beta, N-terminal domain-like"/>
    <property type="match status" value="1"/>
</dbReference>
<keyword evidence="3 8" id="KW-0808">Transferase</keyword>
<keyword evidence="8" id="KW-0227">DNA damage</keyword>
<dbReference type="GO" id="GO:0003887">
    <property type="term" value="F:DNA-directed DNA polymerase activity"/>
    <property type="evidence" value="ECO:0007669"/>
    <property type="project" value="UniProtKB-UniRule"/>
</dbReference>
<dbReference type="Gene3D" id="3.30.210.10">
    <property type="entry name" value="DNA polymerase, thumb domain"/>
    <property type="match status" value="1"/>
</dbReference>
<dbReference type="InterPro" id="IPR036420">
    <property type="entry name" value="BRCT_dom_sf"/>
</dbReference>
<evidence type="ECO:0000256" key="7">
    <source>
        <dbReference type="PIRSR" id="PIRSR622312-50"/>
    </source>
</evidence>
<dbReference type="InterPro" id="IPR029398">
    <property type="entry name" value="PolB_thumb"/>
</dbReference>
<gene>
    <name evidence="11" type="ORF">Vbra_16928</name>
</gene>
<dbReference type="AlphaFoldDB" id="A0A0G4G4N2"/>
<feature type="compositionally biased region" description="Pro residues" evidence="9">
    <location>
        <begin position="154"/>
        <end position="171"/>
    </location>
</feature>
<feature type="region of interest" description="Disordered" evidence="9">
    <location>
        <begin position="142"/>
        <end position="176"/>
    </location>
</feature>
<dbReference type="InterPro" id="IPR043519">
    <property type="entry name" value="NT_sf"/>
</dbReference>
<dbReference type="GO" id="GO:0016829">
    <property type="term" value="F:lyase activity"/>
    <property type="evidence" value="ECO:0007669"/>
    <property type="project" value="UniProtKB-KW"/>
</dbReference>
<dbReference type="GO" id="GO:0046872">
    <property type="term" value="F:metal ion binding"/>
    <property type="evidence" value="ECO:0007669"/>
    <property type="project" value="UniProtKB-UniRule"/>
</dbReference>
<name>A0A0G4G4N2_VITBC</name>